<gene>
    <name evidence="8" type="ORF">HNO88_001667</name>
</gene>
<dbReference type="GO" id="GO:0009055">
    <property type="term" value="F:electron transfer activity"/>
    <property type="evidence" value="ECO:0007669"/>
    <property type="project" value="InterPro"/>
</dbReference>
<evidence type="ECO:0000256" key="4">
    <source>
        <dbReference type="ARBA" id="ARBA00022982"/>
    </source>
</evidence>
<evidence type="ECO:0000256" key="1">
    <source>
        <dbReference type="ARBA" id="ARBA00022448"/>
    </source>
</evidence>
<dbReference type="PANTHER" id="PTHR33751">
    <property type="entry name" value="CBB3-TYPE CYTOCHROME C OXIDASE SUBUNIT FIXP"/>
    <property type="match status" value="1"/>
</dbReference>
<keyword evidence="4" id="KW-0249">Electron transport</keyword>
<feature type="domain" description="Cytochrome c" evidence="7">
    <location>
        <begin position="70"/>
        <end position="156"/>
    </location>
</feature>
<keyword evidence="1" id="KW-0813">Transport</keyword>
<dbReference type="GO" id="GO:0020037">
    <property type="term" value="F:heme binding"/>
    <property type="evidence" value="ECO:0007669"/>
    <property type="project" value="InterPro"/>
</dbReference>
<evidence type="ECO:0000256" key="3">
    <source>
        <dbReference type="ARBA" id="ARBA00022723"/>
    </source>
</evidence>
<dbReference type="PROSITE" id="PS51007">
    <property type="entry name" value="CYTC"/>
    <property type="match status" value="2"/>
</dbReference>
<dbReference type="RefSeq" id="WP_184243921.1">
    <property type="nucleotide sequence ID" value="NZ_JACHLR010000005.1"/>
</dbReference>
<dbReference type="InterPro" id="IPR036909">
    <property type="entry name" value="Cyt_c-like_dom_sf"/>
</dbReference>
<name>A0A7W7KA56_9SPHN</name>
<comment type="caution">
    <text evidence="8">The sequence shown here is derived from an EMBL/GenBank/DDBJ whole genome shotgun (WGS) entry which is preliminary data.</text>
</comment>
<evidence type="ECO:0000313" key="8">
    <source>
        <dbReference type="EMBL" id="MBB4858348.1"/>
    </source>
</evidence>
<dbReference type="PANTHER" id="PTHR33751:SF9">
    <property type="entry name" value="CYTOCHROME C4"/>
    <property type="match status" value="1"/>
</dbReference>
<proteinExistence type="predicted"/>
<dbReference type="SUPFAM" id="SSF46626">
    <property type="entry name" value="Cytochrome c"/>
    <property type="match status" value="2"/>
</dbReference>
<evidence type="ECO:0000259" key="7">
    <source>
        <dbReference type="PROSITE" id="PS51007"/>
    </source>
</evidence>
<keyword evidence="2 6" id="KW-0349">Heme</keyword>
<sequence>MTIRITLKRALLGVLAVVLLALAVGWSGAINVAASSGHWKVTEWFLHWVMRNSVQTRSYWQAPEGPADPSGLVSAAGHFALSCAGCHGAPGQRPSPVMQGATPPAPNLSINAREWTDRQLFWILQHGVKYSGMPAWPAKGREDEVRRMVAFVRRLPGMTPAQYRELTGGPFGVQGQGRFEACAGCHGQDGRGRGQPDIPVLGGQRADYLLASLRAYQTGHRNSAVMGNAVAPLPTEALEPLAQRFAALPGLGGSHPSAADPLAWQIIHKGLPDRELPACASCHTTGKRYPVLEGQKASYLAARLRGWRGAKETVDARKSHATMPVIARRIPEELIDRIAKAYATAER</sequence>
<dbReference type="InterPro" id="IPR050597">
    <property type="entry name" value="Cytochrome_c_Oxidase_Subunit"/>
</dbReference>
<organism evidence="8 9">
    <name type="scientific">Novosphingobium chloroacetimidivorans</name>
    <dbReference type="NCBI Taxonomy" id="1428314"/>
    <lineage>
        <taxon>Bacteria</taxon>
        <taxon>Pseudomonadati</taxon>
        <taxon>Pseudomonadota</taxon>
        <taxon>Alphaproteobacteria</taxon>
        <taxon>Sphingomonadales</taxon>
        <taxon>Sphingomonadaceae</taxon>
        <taxon>Novosphingobium</taxon>
    </lineage>
</organism>
<dbReference type="Gene3D" id="1.10.760.10">
    <property type="entry name" value="Cytochrome c-like domain"/>
    <property type="match status" value="3"/>
</dbReference>
<evidence type="ECO:0000313" key="9">
    <source>
        <dbReference type="Proteomes" id="UP000555448"/>
    </source>
</evidence>
<evidence type="ECO:0000256" key="6">
    <source>
        <dbReference type="PROSITE-ProRule" id="PRU00433"/>
    </source>
</evidence>
<dbReference type="EMBL" id="JACHLR010000005">
    <property type="protein sequence ID" value="MBB4858348.1"/>
    <property type="molecule type" value="Genomic_DNA"/>
</dbReference>
<evidence type="ECO:0000256" key="2">
    <source>
        <dbReference type="ARBA" id="ARBA00022617"/>
    </source>
</evidence>
<dbReference type="InterPro" id="IPR009056">
    <property type="entry name" value="Cyt_c-like_dom"/>
</dbReference>
<reference evidence="8 9" key="1">
    <citation type="submission" date="2020-08" db="EMBL/GenBank/DDBJ databases">
        <title>Functional genomics of gut bacteria from endangered species of beetles.</title>
        <authorList>
            <person name="Carlos-Shanley C."/>
        </authorList>
    </citation>
    <scope>NUCLEOTIDE SEQUENCE [LARGE SCALE GENOMIC DNA]</scope>
    <source>
        <strain evidence="8 9">S00245</strain>
    </source>
</reference>
<keyword evidence="5 6" id="KW-0408">Iron</keyword>
<feature type="domain" description="Cytochrome c" evidence="7">
    <location>
        <begin position="170"/>
        <end position="346"/>
    </location>
</feature>
<keyword evidence="3 6" id="KW-0479">Metal-binding</keyword>
<accession>A0A7W7KA56</accession>
<dbReference type="AlphaFoldDB" id="A0A7W7KA56"/>
<dbReference type="Proteomes" id="UP000555448">
    <property type="component" value="Unassembled WGS sequence"/>
</dbReference>
<dbReference type="Pfam" id="PF13442">
    <property type="entry name" value="Cytochrome_CBB3"/>
    <property type="match status" value="1"/>
</dbReference>
<keyword evidence="9" id="KW-1185">Reference proteome</keyword>
<dbReference type="Pfam" id="PF00034">
    <property type="entry name" value="Cytochrom_C"/>
    <property type="match status" value="1"/>
</dbReference>
<evidence type="ECO:0000256" key="5">
    <source>
        <dbReference type="ARBA" id="ARBA00023004"/>
    </source>
</evidence>
<protein>
    <submittedName>
        <fullName evidence="8">Cytochrome c553</fullName>
    </submittedName>
</protein>
<dbReference type="GO" id="GO:0046872">
    <property type="term" value="F:metal ion binding"/>
    <property type="evidence" value="ECO:0007669"/>
    <property type="project" value="UniProtKB-KW"/>
</dbReference>